<dbReference type="OrthoDB" id="1036397at2"/>
<protein>
    <submittedName>
        <fullName evidence="1">Uncharacterized protein</fullName>
    </submittedName>
</protein>
<accession>A0A4R6T3A5</accession>
<dbReference type="EMBL" id="SNYC01000003">
    <property type="protein sequence ID" value="TDQ11851.1"/>
    <property type="molecule type" value="Genomic_DNA"/>
</dbReference>
<sequence>MHIIIFKTNVATTQQVRELQVLLHEVLVISQCNFDLDDCDRILRIVSTDPHAQIVCRLLQTKGFDCEVMESFLVPVI</sequence>
<comment type="caution">
    <text evidence="1">The sequence shown here is derived from an EMBL/GenBank/DDBJ whole genome shotgun (WGS) entry which is preliminary data.</text>
</comment>
<gene>
    <name evidence="1" type="ORF">ATK78_0981</name>
</gene>
<keyword evidence="2" id="KW-1185">Reference proteome</keyword>
<evidence type="ECO:0000313" key="2">
    <source>
        <dbReference type="Proteomes" id="UP000295620"/>
    </source>
</evidence>
<organism evidence="1 2">
    <name type="scientific">Pedobacter metabolipauper</name>
    <dbReference type="NCBI Taxonomy" id="425513"/>
    <lineage>
        <taxon>Bacteria</taxon>
        <taxon>Pseudomonadati</taxon>
        <taxon>Bacteroidota</taxon>
        <taxon>Sphingobacteriia</taxon>
        <taxon>Sphingobacteriales</taxon>
        <taxon>Sphingobacteriaceae</taxon>
        <taxon>Pedobacter</taxon>
    </lineage>
</organism>
<dbReference type="AlphaFoldDB" id="A0A4R6T3A5"/>
<proteinExistence type="predicted"/>
<reference evidence="1 2" key="1">
    <citation type="submission" date="2019-03" db="EMBL/GenBank/DDBJ databases">
        <title>Genomic Encyclopedia of Archaeal and Bacterial Type Strains, Phase II (KMG-II): from individual species to whole genera.</title>
        <authorList>
            <person name="Goeker M."/>
        </authorList>
    </citation>
    <scope>NUCLEOTIDE SEQUENCE [LARGE SCALE GENOMIC DNA]</scope>
    <source>
        <strain evidence="1 2">DSM 19035</strain>
    </source>
</reference>
<evidence type="ECO:0000313" key="1">
    <source>
        <dbReference type="EMBL" id="TDQ11851.1"/>
    </source>
</evidence>
<dbReference type="Proteomes" id="UP000295620">
    <property type="component" value="Unassembled WGS sequence"/>
</dbReference>
<dbReference type="RefSeq" id="WP_133574892.1">
    <property type="nucleotide sequence ID" value="NZ_SNYC01000003.1"/>
</dbReference>
<name>A0A4R6T3A5_9SPHI</name>